<name>A0ABW3U7G4_9GAMM</name>
<evidence type="ECO:0000313" key="2">
    <source>
        <dbReference type="EMBL" id="MFD1216828.1"/>
    </source>
</evidence>
<dbReference type="RefSeq" id="WP_230436982.1">
    <property type="nucleotide sequence ID" value="NZ_CP087715.1"/>
</dbReference>
<protein>
    <submittedName>
        <fullName evidence="2">Lipase family protein</fullName>
    </submittedName>
</protein>
<dbReference type="InterPro" id="IPR051218">
    <property type="entry name" value="Sec_MonoDiacylglyc_Lipase"/>
</dbReference>
<dbReference type="PANTHER" id="PTHR45856">
    <property type="entry name" value="ALPHA/BETA-HYDROLASES SUPERFAMILY PROTEIN"/>
    <property type="match status" value="1"/>
</dbReference>
<evidence type="ECO:0000259" key="1">
    <source>
        <dbReference type="Pfam" id="PF01764"/>
    </source>
</evidence>
<organism evidence="2 3">
    <name type="scientific">Microbulbifer celer</name>
    <dbReference type="NCBI Taxonomy" id="435905"/>
    <lineage>
        <taxon>Bacteria</taxon>
        <taxon>Pseudomonadati</taxon>
        <taxon>Pseudomonadota</taxon>
        <taxon>Gammaproteobacteria</taxon>
        <taxon>Cellvibrionales</taxon>
        <taxon>Microbulbiferaceae</taxon>
        <taxon>Microbulbifer</taxon>
    </lineage>
</organism>
<proteinExistence type="predicted"/>
<reference evidence="3" key="1">
    <citation type="journal article" date="2019" name="Int. J. Syst. Evol. Microbiol.">
        <title>The Global Catalogue of Microorganisms (GCM) 10K type strain sequencing project: providing services to taxonomists for standard genome sequencing and annotation.</title>
        <authorList>
            <consortium name="The Broad Institute Genomics Platform"/>
            <consortium name="The Broad Institute Genome Sequencing Center for Infectious Disease"/>
            <person name="Wu L."/>
            <person name="Ma J."/>
        </authorList>
    </citation>
    <scope>NUCLEOTIDE SEQUENCE [LARGE SCALE GENOMIC DNA]</scope>
    <source>
        <strain evidence="3">CCUG 54356</strain>
    </source>
</reference>
<dbReference type="Pfam" id="PF01764">
    <property type="entry name" value="Lipase_3"/>
    <property type="match status" value="1"/>
</dbReference>
<feature type="domain" description="Fungal lipase-type" evidence="1">
    <location>
        <begin position="78"/>
        <end position="205"/>
    </location>
</feature>
<dbReference type="PANTHER" id="PTHR45856:SF24">
    <property type="entry name" value="FUNGAL LIPASE-LIKE DOMAIN-CONTAINING PROTEIN"/>
    <property type="match status" value="1"/>
</dbReference>
<dbReference type="InterPro" id="IPR002921">
    <property type="entry name" value="Fungal_lipase-type"/>
</dbReference>
<accession>A0ABW3U7G4</accession>
<comment type="caution">
    <text evidence="2">The sequence shown here is derived from an EMBL/GenBank/DDBJ whole genome shotgun (WGS) entry which is preliminary data.</text>
</comment>
<dbReference type="Proteomes" id="UP001597264">
    <property type="component" value="Unassembled WGS sequence"/>
</dbReference>
<dbReference type="CDD" id="cd00519">
    <property type="entry name" value="Lipase_3"/>
    <property type="match status" value="1"/>
</dbReference>
<dbReference type="SUPFAM" id="SSF53474">
    <property type="entry name" value="alpha/beta-Hydrolases"/>
    <property type="match status" value="1"/>
</dbReference>
<dbReference type="Gene3D" id="3.40.50.1820">
    <property type="entry name" value="alpha/beta hydrolase"/>
    <property type="match status" value="1"/>
</dbReference>
<dbReference type="InterPro" id="IPR029058">
    <property type="entry name" value="AB_hydrolase_fold"/>
</dbReference>
<gene>
    <name evidence="2" type="ORF">ACFQ2X_09470</name>
</gene>
<sequence>MKLTPTQAASLSNQVYALTKFPILEDAIKHLNHEYGGHLCFYEENMLKGKTGGPAFIKVRTAFGFLLVGQNNLKGNAFVLFRGTQYLADWLTNLNLTLSPSANGQPVHDGFNKAFHSMLPQIRPFVDSLPGGTHVHCLGHSLGGALATIAAEWIQKTTNHQPKLYSFGSPRVGLIGFSEQCTKLLNDENIFRAYHRTDIVPCIPIWPFVHTPSTERDFFLPSPGLIPWKTYHDMALYQDSVDKKCWEDIQAMRPAAKTDSGIEAWLKSKAIVGQTMSAIEWLNDAIIYVVKKCMEYAGRVINFTATTYFTLMDQLAMILQKGVDMLSTGVSLVVLLVKKIMQFLGMGTAPDSVNVSQDFLRNLLMKLSSKVNDISKQALSATLADGRGI</sequence>
<dbReference type="EMBL" id="JBHTLR010000008">
    <property type="protein sequence ID" value="MFD1216828.1"/>
    <property type="molecule type" value="Genomic_DNA"/>
</dbReference>
<keyword evidence="3" id="KW-1185">Reference proteome</keyword>
<evidence type="ECO:0000313" key="3">
    <source>
        <dbReference type="Proteomes" id="UP001597264"/>
    </source>
</evidence>